<dbReference type="Proteomes" id="UP000190541">
    <property type="component" value="Unassembled WGS sequence"/>
</dbReference>
<dbReference type="GO" id="GO:0030170">
    <property type="term" value="F:pyridoxal phosphate binding"/>
    <property type="evidence" value="ECO:0007669"/>
    <property type="project" value="InterPro"/>
</dbReference>
<dbReference type="InterPro" id="IPR011037">
    <property type="entry name" value="Pyrv_Knase-like_insert_dom_sf"/>
</dbReference>
<feature type="domain" description="MOSC" evidence="1">
    <location>
        <begin position="118"/>
        <end position="263"/>
    </location>
</feature>
<dbReference type="STRING" id="623280.SAMN05660226_03119"/>
<reference evidence="2 3" key="1">
    <citation type="submission" date="2017-02" db="EMBL/GenBank/DDBJ databases">
        <authorList>
            <person name="Peterson S.W."/>
        </authorList>
    </citation>
    <scope>NUCLEOTIDE SEQUENCE [LARGE SCALE GENOMIC DNA]</scope>
    <source>
        <strain evidence="2 3">DSM 22899</strain>
    </source>
</reference>
<dbReference type="OrthoDB" id="581532at2"/>
<evidence type="ECO:0000259" key="1">
    <source>
        <dbReference type="PROSITE" id="PS51340"/>
    </source>
</evidence>
<sequence length="273" mass="31294">MLRVSELYVYPIKSLGGISLQEAMVAERGLLYDRRWMLIDAHHRFLSQRQQPRMALIQVHLTDDGLHVTHQGVRPLHIPFTQVYEQAETVAIWDDTCTAMLAPPMYHRWFSHVLGIECRLVYMPESTRRAVDPRYAPPGHIASFADAYPFLMIGQASLDDLNSRLETPLPINRFRPNIVFTGGQPYEEDRMGGFRIGPIRFHGVKLCARCVITTIDQQFGERGKEPLKTLATYRSKNNKTLFGQNLIHQGTGMIRVGDAITVEYMHDDDRFVV</sequence>
<keyword evidence="3" id="KW-1185">Reference proteome</keyword>
<dbReference type="SUPFAM" id="SSF141673">
    <property type="entry name" value="MOSC N-terminal domain-like"/>
    <property type="match status" value="1"/>
</dbReference>
<organism evidence="2 3">
    <name type="scientific">Parapedobacter luteus</name>
    <dbReference type="NCBI Taxonomy" id="623280"/>
    <lineage>
        <taxon>Bacteria</taxon>
        <taxon>Pseudomonadati</taxon>
        <taxon>Bacteroidota</taxon>
        <taxon>Sphingobacteriia</taxon>
        <taxon>Sphingobacteriales</taxon>
        <taxon>Sphingobacteriaceae</taxon>
        <taxon>Parapedobacter</taxon>
    </lineage>
</organism>
<dbReference type="Pfam" id="PF03473">
    <property type="entry name" value="MOSC"/>
    <property type="match status" value="1"/>
</dbReference>
<dbReference type="InterPro" id="IPR005303">
    <property type="entry name" value="MOCOS_middle"/>
</dbReference>
<name>A0A1T5E2X8_9SPHI</name>
<dbReference type="PROSITE" id="PS51340">
    <property type="entry name" value="MOSC"/>
    <property type="match status" value="1"/>
</dbReference>
<dbReference type="RefSeq" id="WP_079717770.1">
    <property type="nucleotide sequence ID" value="NZ_FUYS01000008.1"/>
</dbReference>
<evidence type="ECO:0000313" key="3">
    <source>
        <dbReference type="Proteomes" id="UP000190541"/>
    </source>
</evidence>
<accession>A0A1T5E2X8</accession>
<gene>
    <name evidence="2" type="ORF">SAMN05660226_03119</name>
</gene>
<dbReference type="InterPro" id="IPR005302">
    <property type="entry name" value="MoCF_Sase_C"/>
</dbReference>
<dbReference type="Pfam" id="PF03476">
    <property type="entry name" value="MOSC_N"/>
    <property type="match status" value="1"/>
</dbReference>
<protein>
    <recommendedName>
        <fullName evidence="1">MOSC domain-containing protein</fullName>
    </recommendedName>
</protein>
<dbReference type="SUPFAM" id="SSF50800">
    <property type="entry name" value="PK beta-barrel domain-like"/>
    <property type="match status" value="1"/>
</dbReference>
<evidence type="ECO:0000313" key="2">
    <source>
        <dbReference type="EMBL" id="SKB78245.1"/>
    </source>
</evidence>
<dbReference type="GO" id="GO:0003824">
    <property type="term" value="F:catalytic activity"/>
    <property type="evidence" value="ECO:0007669"/>
    <property type="project" value="InterPro"/>
</dbReference>
<dbReference type="PANTHER" id="PTHR14237">
    <property type="entry name" value="MOLYBDOPTERIN COFACTOR SULFURASE MOSC"/>
    <property type="match status" value="1"/>
</dbReference>
<dbReference type="EMBL" id="FUYS01000008">
    <property type="protein sequence ID" value="SKB78245.1"/>
    <property type="molecule type" value="Genomic_DNA"/>
</dbReference>
<dbReference type="GO" id="GO:0030151">
    <property type="term" value="F:molybdenum ion binding"/>
    <property type="evidence" value="ECO:0007669"/>
    <property type="project" value="InterPro"/>
</dbReference>
<dbReference type="PANTHER" id="PTHR14237:SF19">
    <property type="entry name" value="MITOCHONDRIAL AMIDOXIME REDUCING COMPONENT 1"/>
    <property type="match status" value="1"/>
</dbReference>
<dbReference type="AlphaFoldDB" id="A0A1T5E2X8"/>
<proteinExistence type="predicted"/>